<dbReference type="PANTHER" id="PTHR43471:SF1">
    <property type="entry name" value="ABC TRANSPORTER PERMEASE PROTEIN NOSY-RELATED"/>
    <property type="match status" value="1"/>
</dbReference>
<reference evidence="3" key="1">
    <citation type="submission" date="2011-05" db="EMBL/GenBank/DDBJ databases">
        <title>Complete sequence of Desulfotomaculum ruminis DSM 2154.</title>
        <authorList>
            <person name="Lucas S."/>
            <person name="Copeland A."/>
            <person name="Lapidus A."/>
            <person name="Cheng J.-F."/>
            <person name="Goodwin L."/>
            <person name="Pitluck S."/>
            <person name="Lu M."/>
            <person name="Detter J.C."/>
            <person name="Han C."/>
            <person name="Tapia R."/>
            <person name="Land M."/>
            <person name="Hauser L."/>
            <person name="Kyrpides N."/>
            <person name="Ivanova N."/>
            <person name="Mikhailova N."/>
            <person name="Pagani I."/>
            <person name="Stams A.J.M."/>
            <person name="Plugge C.M."/>
            <person name="Muyzer G."/>
            <person name="Kuever J."/>
            <person name="Parshina S.N."/>
            <person name="Ivanova A.E."/>
            <person name="Nazina T.N."/>
            <person name="Brambilla E."/>
            <person name="Spring S."/>
            <person name="Klenk H.-P."/>
            <person name="Woyke T."/>
        </authorList>
    </citation>
    <scope>NUCLEOTIDE SEQUENCE [LARGE SCALE GENOMIC DNA]</scope>
    <source>
        <strain evidence="3">ATCC 23193 / DSM 2154 / NCIB 8452 / DL</strain>
    </source>
</reference>
<dbReference type="RefSeq" id="WP_013841565.1">
    <property type="nucleotide sequence ID" value="NC_015589.1"/>
</dbReference>
<dbReference type="STRING" id="696281.Desru_1532"/>
<feature type="transmembrane region" description="Helical" evidence="1">
    <location>
        <begin position="184"/>
        <end position="210"/>
    </location>
</feature>
<keyword evidence="1" id="KW-0472">Membrane</keyword>
<keyword evidence="1" id="KW-0812">Transmembrane</keyword>
<feature type="transmembrane region" description="Helical" evidence="1">
    <location>
        <begin position="34"/>
        <end position="55"/>
    </location>
</feature>
<organism evidence="2 3">
    <name type="scientific">Desulforamulus ruminis (strain ATCC 23193 / DSM 2154 / NCIMB 8452 / DL)</name>
    <name type="common">Desulfotomaculum ruminis</name>
    <dbReference type="NCBI Taxonomy" id="696281"/>
    <lineage>
        <taxon>Bacteria</taxon>
        <taxon>Bacillati</taxon>
        <taxon>Bacillota</taxon>
        <taxon>Clostridia</taxon>
        <taxon>Eubacteriales</taxon>
        <taxon>Peptococcaceae</taxon>
        <taxon>Desulforamulus</taxon>
    </lineage>
</organism>
<dbReference type="AlphaFoldDB" id="F6DRN6"/>
<feature type="transmembrane region" description="Helical" evidence="1">
    <location>
        <begin position="115"/>
        <end position="141"/>
    </location>
</feature>
<dbReference type="GO" id="GO:0140359">
    <property type="term" value="F:ABC-type transporter activity"/>
    <property type="evidence" value="ECO:0007669"/>
    <property type="project" value="InterPro"/>
</dbReference>
<protein>
    <submittedName>
        <fullName evidence="2">Membrane protein NosY</fullName>
    </submittedName>
</protein>
<evidence type="ECO:0000313" key="3">
    <source>
        <dbReference type="Proteomes" id="UP000009234"/>
    </source>
</evidence>
<dbReference type="Proteomes" id="UP000009234">
    <property type="component" value="Chromosome"/>
</dbReference>
<dbReference type="KEGG" id="dru:Desru_1532"/>
<dbReference type="GO" id="GO:0005886">
    <property type="term" value="C:plasma membrane"/>
    <property type="evidence" value="ECO:0007669"/>
    <property type="project" value="UniProtKB-SubCell"/>
</dbReference>
<reference evidence="2 3" key="2">
    <citation type="journal article" date="2012" name="Stand. Genomic Sci.">
        <title>Complete genome sequence of the sulfate-reducing firmicute Desulfotomaculum ruminis type strain (DL(T)).</title>
        <authorList>
            <person name="Spring S."/>
            <person name="Visser M."/>
            <person name="Lu M."/>
            <person name="Copeland A."/>
            <person name="Lapidus A."/>
            <person name="Lucas S."/>
            <person name="Cheng J.F."/>
            <person name="Han C."/>
            <person name="Tapia R."/>
            <person name="Goodwin L.A."/>
            <person name="Pitluck S."/>
            <person name="Ivanova N."/>
            <person name="Land M."/>
            <person name="Hauser L."/>
            <person name="Larimer F."/>
            <person name="Rohde M."/>
            <person name="Goker M."/>
            <person name="Detter J.C."/>
            <person name="Kyrpides N.C."/>
            <person name="Woyke T."/>
            <person name="Schaap P.J."/>
            <person name="Plugge C.M."/>
            <person name="Muyzer G."/>
            <person name="Kuever J."/>
            <person name="Pereira I.A."/>
            <person name="Parshina S.N."/>
            <person name="Bernier-Latmani R."/>
            <person name="Stams A.J."/>
            <person name="Klenk H.P."/>
        </authorList>
    </citation>
    <scope>NUCLEOTIDE SEQUENCE [LARGE SCALE GENOMIC DNA]</scope>
    <source>
        <strain evidence="3">ATCC 23193 / DSM 2154 / NCIB 8452 / DL</strain>
    </source>
</reference>
<keyword evidence="1" id="KW-1133">Transmembrane helix</keyword>
<keyword evidence="3" id="KW-1185">Reference proteome</keyword>
<sequence>MSQLEKGIQTTRFSLGNVLAVAKKEMLESIRSRWLTIFAAVFGSLALLISFFGMSGLGLGGYQGFNRVTASLLNLVLYLLPLISLVMGASTVAGEKESGSLHVLLTQPIHKSEVITGKFLGLSLSLMTAIFAGFGGAGLLMTWKTGLLNVGDYLVFVLLSVVLALVFLGLAVLISVLSPRRSQALGLAILVWFMMILVYDFLAIGVASLQEVTVVVPLLLTLLLLNPADMVRVLVILQLGGEATFGPTLAALTRTLSKGTGEILLIIALLLWIFVPVLLSIVVFNRKQDY</sequence>
<name>F6DRN6_DESRL</name>
<evidence type="ECO:0000313" key="2">
    <source>
        <dbReference type="EMBL" id="AEG59797.1"/>
    </source>
</evidence>
<dbReference type="PANTHER" id="PTHR43471">
    <property type="entry name" value="ABC TRANSPORTER PERMEASE"/>
    <property type="match status" value="1"/>
</dbReference>
<dbReference type="HOGENOM" id="CLU_071765_1_1_9"/>
<feature type="transmembrane region" description="Helical" evidence="1">
    <location>
        <begin position="75"/>
        <end position="94"/>
    </location>
</feature>
<dbReference type="EMBL" id="CP002780">
    <property type="protein sequence ID" value="AEG59797.1"/>
    <property type="molecule type" value="Genomic_DNA"/>
</dbReference>
<accession>F6DRN6</accession>
<gene>
    <name evidence="2" type="ordered locus">Desru_1532</name>
</gene>
<proteinExistence type="predicted"/>
<feature type="transmembrane region" description="Helical" evidence="1">
    <location>
        <begin position="153"/>
        <end position="177"/>
    </location>
</feature>
<dbReference type="eggNOG" id="COG1277">
    <property type="taxonomic scope" value="Bacteria"/>
</dbReference>
<evidence type="ECO:0000256" key="1">
    <source>
        <dbReference type="SAM" id="Phobius"/>
    </source>
</evidence>
<dbReference type="Pfam" id="PF12679">
    <property type="entry name" value="ABC2_membrane_2"/>
    <property type="match status" value="1"/>
</dbReference>
<feature type="transmembrane region" description="Helical" evidence="1">
    <location>
        <begin position="264"/>
        <end position="284"/>
    </location>
</feature>